<evidence type="ECO:0000256" key="3">
    <source>
        <dbReference type="ARBA" id="ARBA00022840"/>
    </source>
</evidence>
<comment type="caution">
    <text evidence="8">The sequence shown here is derived from an EMBL/GenBank/DDBJ whole genome shotgun (WGS) entry which is preliminary data.</text>
</comment>
<name>A0AB34G8W6_9HYPO</name>
<dbReference type="Proteomes" id="UP001163105">
    <property type="component" value="Unassembled WGS sequence"/>
</dbReference>
<evidence type="ECO:0000259" key="7">
    <source>
        <dbReference type="Pfam" id="PF01425"/>
    </source>
</evidence>
<evidence type="ECO:0000256" key="6">
    <source>
        <dbReference type="SAM" id="MobiDB-lite"/>
    </source>
</evidence>
<feature type="domain" description="Amidase" evidence="7">
    <location>
        <begin position="90"/>
        <end position="521"/>
    </location>
</feature>
<comment type="subunit">
    <text evidence="5">Subunit of the heterotrimeric GatCAB amidotransferase (AdT) complex, composed of A, B and C subunits.</text>
</comment>
<evidence type="ECO:0000313" key="8">
    <source>
        <dbReference type="EMBL" id="KAJ6446951.1"/>
    </source>
</evidence>
<dbReference type="SUPFAM" id="SSF75304">
    <property type="entry name" value="Amidase signature (AS) enzymes"/>
    <property type="match status" value="1"/>
</dbReference>
<comment type="similarity">
    <text evidence="5">Belongs to the amidase family. GatA subfamily.</text>
</comment>
<evidence type="ECO:0000256" key="1">
    <source>
        <dbReference type="ARBA" id="ARBA00022598"/>
    </source>
</evidence>
<comment type="catalytic activity">
    <reaction evidence="5">
        <text>L-glutamyl-tRNA(Gln) + L-glutamine + ATP + H2O = L-glutaminyl-tRNA(Gln) + L-glutamate + ADP + phosphate + H(+)</text>
        <dbReference type="Rhea" id="RHEA:17521"/>
        <dbReference type="Rhea" id="RHEA-COMP:9681"/>
        <dbReference type="Rhea" id="RHEA-COMP:9684"/>
        <dbReference type="ChEBI" id="CHEBI:15377"/>
        <dbReference type="ChEBI" id="CHEBI:15378"/>
        <dbReference type="ChEBI" id="CHEBI:29985"/>
        <dbReference type="ChEBI" id="CHEBI:30616"/>
        <dbReference type="ChEBI" id="CHEBI:43474"/>
        <dbReference type="ChEBI" id="CHEBI:58359"/>
        <dbReference type="ChEBI" id="CHEBI:78520"/>
        <dbReference type="ChEBI" id="CHEBI:78521"/>
        <dbReference type="ChEBI" id="CHEBI:456216"/>
        <dbReference type="EC" id="6.3.5.7"/>
    </reaction>
</comment>
<dbReference type="GO" id="GO:0070681">
    <property type="term" value="P:glutaminyl-tRNAGln biosynthesis via transamidation"/>
    <property type="evidence" value="ECO:0007669"/>
    <property type="project" value="UniProtKB-UniRule"/>
</dbReference>
<feature type="active site" description="Acyl-ester intermediate" evidence="5">
    <location>
        <position position="194"/>
    </location>
</feature>
<dbReference type="HAMAP" id="MF_00120">
    <property type="entry name" value="GatA"/>
    <property type="match status" value="1"/>
</dbReference>
<dbReference type="EC" id="6.3.5.7" evidence="5"/>
<feature type="region of interest" description="Disordered" evidence="6">
    <location>
        <begin position="143"/>
        <end position="173"/>
    </location>
</feature>
<comment type="subcellular location">
    <subcellularLocation>
        <location evidence="5">Mitochondrion</location>
    </subcellularLocation>
</comment>
<feature type="active site" description="Charge relay system" evidence="5">
    <location>
        <position position="92"/>
    </location>
</feature>
<feature type="region of interest" description="Disordered" evidence="6">
    <location>
        <begin position="1"/>
        <end position="85"/>
    </location>
</feature>
<evidence type="ECO:0000256" key="5">
    <source>
        <dbReference type="HAMAP-Rule" id="MF_03150"/>
    </source>
</evidence>
<dbReference type="GO" id="GO:0030956">
    <property type="term" value="C:glutamyl-tRNA(Gln) amidotransferase complex"/>
    <property type="evidence" value="ECO:0007669"/>
    <property type="project" value="UniProtKB-UniRule"/>
</dbReference>
<feature type="active site" description="Charge relay system" evidence="5">
    <location>
        <position position="170"/>
    </location>
</feature>
<dbReference type="GO" id="GO:0005739">
    <property type="term" value="C:mitochondrion"/>
    <property type="evidence" value="ECO:0007669"/>
    <property type="project" value="UniProtKB-SubCell"/>
</dbReference>
<dbReference type="Gene3D" id="3.90.1300.10">
    <property type="entry name" value="Amidase signature (AS) domain"/>
    <property type="match status" value="1"/>
</dbReference>
<proteinExistence type="inferred from homology"/>
<dbReference type="InterPro" id="IPR000120">
    <property type="entry name" value="Amidase"/>
</dbReference>
<comment type="function">
    <text evidence="5">Allows the formation of correctly charged Gln-tRNA(Gln) through the transamidation of misacylated Glu-tRNA(Gln) in the mitochondria. The reaction takes place in the presence of glutamine and ATP through an activated gamma-phospho-Glu-tRNA(Gln).</text>
</comment>
<keyword evidence="1 5" id="KW-0436">Ligase</keyword>
<dbReference type="AlphaFoldDB" id="A0AB34G8W6"/>
<dbReference type="InterPro" id="IPR004412">
    <property type="entry name" value="GatA"/>
</dbReference>
<keyword evidence="2 5" id="KW-0547">Nucleotide-binding</keyword>
<feature type="compositionally biased region" description="Basic residues" evidence="6">
    <location>
        <begin position="1"/>
        <end position="10"/>
    </location>
</feature>
<dbReference type="GO" id="GO:0032543">
    <property type="term" value="P:mitochondrial translation"/>
    <property type="evidence" value="ECO:0007669"/>
    <property type="project" value="UniProtKB-UniRule"/>
</dbReference>
<sequence>MRRGLSHLRPHPAVPIRAPPPQSQSQQTQRQHQRPTSSSPPLPPRCCGPRRWHSTGTGSACNHFVDSGKVEPTGPPPPPRLPSAKPFRLAVKDNIATAEFPTQCASRILLGHASPFEATIVRQLRARGADVVGKTNMDEFGMGSHSTNSIHGPVRNPLSLDGEPTSAGGSSGGSAVAVMVGDADLALGTDTGGSVRLPASYTGAVGHRPSYGMISRYGVFPYANSLDTVGFIAREVRPILDLLVNTGLDEEHDPQDPTSLSLATRQRCAKACPPTLQDNSQLTVGIPLEYNISELDPVIRRTWMAAASALEAEGVKIVPVSLPSTKEALCAYYVLAAAEASSNLAKYDGVRYGVRAPGSDATGDTLYSETRGSGFGDEVKRRILLGTYSLSSEAMDNYFIQAQKVRRLIRRDFDRVFRLANPLQGPEQFDLSDMAEGTGLEDKRGPPQIDFLLSPTTPSFAPKLRDVLENSSTDAYMNDVFSVPASLAGLPAVSLPARTPESHLPVGLQLIAQYWDDKRVLGMAERLKELMHR</sequence>
<dbReference type="EMBL" id="JAQHRD010000001">
    <property type="protein sequence ID" value="KAJ6446951.1"/>
    <property type="molecule type" value="Genomic_DNA"/>
</dbReference>
<accession>A0AB34G8W6</accession>
<dbReference type="PANTHER" id="PTHR11895">
    <property type="entry name" value="TRANSAMIDASE"/>
    <property type="match status" value="1"/>
</dbReference>
<keyword evidence="5" id="KW-0496">Mitochondrion</keyword>
<protein>
    <recommendedName>
        <fullName evidence="5">Glutamyl-tRNA(Gln) amidotransferase subunit A, mitochondrial</fullName>
        <shortName evidence="5">Glu-AdT subunit A</shortName>
        <ecNumber evidence="5">6.3.5.7</ecNumber>
    </recommendedName>
</protein>
<dbReference type="InterPro" id="IPR023631">
    <property type="entry name" value="Amidase_dom"/>
</dbReference>
<evidence type="ECO:0000256" key="4">
    <source>
        <dbReference type="ARBA" id="ARBA00022917"/>
    </source>
</evidence>
<evidence type="ECO:0000256" key="2">
    <source>
        <dbReference type="ARBA" id="ARBA00022741"/>
    </source>
</evidence>
<reference evidence="8" key="1">
    <citation type="submission" date="2023-01" db="EMBL/GenBank/DDBJ databases">
        <title>The growth and conidiation of Purpureocillium lavendulum are regulated by nitrogen source and histone H3K14 acetylation.</title>
        <authorList>
            <person name="Tang P."/>
            <person name="Han J."/>
            <person name="Zhang C."/>
            <person name="Tang P."/>
            <person name="Qi F."/>
            <person name="Zhang K."/>
            <person name="Liang L."/>
        </authorList>
    </citation>
    <scope>NUCLEOTIDE SEQUENCE</scope>
    <source>
        <strain evidence="8">YMF1.00683</strain>
    </source>
</reference>
<keyword evidence="4 5" id="KW-0648">Protein biosynthesis</keyword>
<keyword evidence="3 5" id="KW-0067">ATP-binding</keyword>
<dbReference type="InterPro" id="IPR036928">
    <property type="entry name" value="AS_sf"/>
</dbReference>
<organism evidence="8 9">
    <name type="scientific">Purpureocillium lavendulum</name>
    <dbReference type="NCBI Taxonomy" id="1247861"/>
    <lineage>
        <taxon>Eukaryota</taxon>
        <taxon>Fungi</taxon>
        <taxon>Dikarya</taxon>
        <taxon>Ascomycota</taxon>
        <taxon>Pezizomycotina</taxon>
        <taxon>Sordariomycetes</taxon>
        <taxon>Hypocreomycetidae</taxon>
        <taxon>Hypocreales</taxon>
        <taxon>Ophiocordycipitaceae</taxon>
        <taxon>Purpureocillium</taxon>
    </lineage>
</organism>
<dbReference type="GO" id="GO:0050567">
    <property type="term" value="F:glutaminyl-tRNA synthase (glutamine-hydrolyzing) activity"/>
    <property type="evidence" value="ECO:0007669"/>
    <property type="project" value="UniProtKB-UniRule"/>
</dbReference>
<dbReference type="PANTHER" id="PTHR11895:SF7">
    <property type="entry name" value="GLUTAMYL-TRNA(GLN) AMIDOTRANSFERASE SUBUNIT A, MITOCHONDRIAL"/>
    <property type="match status" value="1"/>
</dbReference>
<dbReference type="GO" id="GO:0005524">
    <property type="term" value="F:ATP binding"/>
    <property type="evidence" value="ECO:0007669"/>
    <property type="project" value="UniProtKB-KW"/>
</dbReference>
<gene>
    <name evidence="8" type="primary">gatA</name>
    <name evidence="8" type="ORF">O9K51_01726</name>
</gene>
<dbReference type="Pfam" id="PF01425">
    <property type="entry name" value="Amidase"/>
    <property type="match status" value="1"/>
</dbReference>
<evidence type="ECO:0000313" key="9">
    <source>
        <dbReference type="Proteomes" id="UP001163105"/>
    </source>
</evidence>
<feature type="compositionally biased region" description="Low complexity" evidence="6">
    <location>
        <begin position="23"/>
        <end position="37"/>
    </location>
</feature>
<keyword evidence="9" id="KW-1185">Reference proteome</keyword>